<dbReference type="PANTHER" id="PTHR30627">
    <property type="entry name" value="PEPTIDOGLYCAN D,D-TRANSPEPTIDASE"/>
    <property type="match status" value="1"/>
</dbReference>
<dbReference type="InterPro" id="IPR005311">
    <property type="entry name" value="PBP_dimer"/>
</dbReference>
<dbReference type="SUPFAM" id="SSF56519">
    <property type="entry name" value="Penicillin binding protein dimerisation domain"/>
    <property type="match status" value="1"/>
</dbReference>
<reference evidence="6 7" key="1">
    <citation type="submission" date="2010-10" db="EMBL/GenBank/DDBJ databases">
        <authorList>
            <person name="Durkin A.S."/>
            <person name="Madupu R."/>
            <person name="Torralba M."/>
            <person name="Gillis M."/>
            <person name="Methe B."/>
            <person name="Sutton G."/>
            <person name="Nelson K.E."/>
        </authorList>
    </citation>
    <scope>NUCLEOTIDE SEQUENCE [LARGE SCALE GENOMIC DNA]</scope>
    <source>
        <strain evidence="6 7">ACS-139-V-Col8</strain>
    </source>
</reference>
<feature type="domain" description="Penicillin-binding protein dimerisation" evidence="5">
    <location>
        <begin position="59"/>
        <end position="207"/>
    </location>
</feature>
<sequence>MKSGLKEHRAYNVLVFLALIFLVLLIFIGRAFQLTVLKTSNSVDLSQMSPLIDNGSSITQARRGNIYDQSGQPIAIDTTSYSIYAQIKGDQAEIVSDPDYTAKKLAEILGGDRDKILAQLLQSGPQQVEFGALGRNLDQNKIQSLQAAKLQGIYFKAQADRQYANDEFASHLIGFSDKSDDGQTMVGKLGIEAALDQVLSGHDKQAQDLYLTLDSRLQNQLEVLMSQIYQTYEPKELGAYLVEIPSGKLLSASQRPSFNLNNRQGIENEWRNLMVENAYEPGSTIKILVSALANELGVYQPQETYKSGSIDVYDVTIHDYNVVGWGDITFDEGLARSSNVGMVELVQRIGLDRWAKALTDFGFGRPTQFGLANETEGSIKFDNPVSETMSAFGQGILTSPIQLMQAYSAIANGGHAVKIQYLDHSSGDYQPQFAAKDLGQLFTSKAAEKVLSLMVDTVEKDYGTAQAYKIDGLKIAAKTGTAQIANPEGNGYLTGPTDYYFSVISFFPADQPKYMLYLNMKQPQNPNGKTGAQILAELFKPFVQSILVY</sequence>
<comment type="similarity">
    <text evidence="2">Belongs to the transpeptidase family.</text>
</comment>
<dbReference type="Proteomes" id="UP000005990">
    <property type="component" value="Unassembled WGS sequence"/>
</dbReference>
<keyword evidence="7" id="KW-1185">Reference proteome</keyword>
<dbReference type="Pfam" id="PF00905">
    <property type="entry name" value="Transpeptidase"/>
    <property type="match status" value="1"/>
</dbReference>
<dbReference type="InterPro" id="IPR001460">
    <property type="entry name" value="PCN-bd_Tpept"/>
</dbReference>
<dbReference type="InterPro" id="IPR036138">
    <property type="entry name" value="PBP_dimer_sf"/>
</dbReference>
<feature type="domain" description="Penicillin-binding protein transpeptidase" evidence="4">
    <location>
        <begin position="239"/>
        <end position="539"/>
    </location>
</feature>
<dbReference type="AlphaFoldDB" id="E4KP68"/>
<gene>
    <name evidence="6" type="ORF">HMPREF9257_1355</name>
</gene>
<evidence type="ECO:0000259" key="5">
    <source>
        <dbReference type="Pfam" id="PF03717"/>
    </source>
</evidence>
<dbReference type="InterPro" id="IPR050515">
    <property type="entry name" value="Beta-lactam/transpept"/>
</dbReference>
<dbReference type="PANTHER" id="PTHR30627:SF26">
    <property type="entry name" value="PENICILLIN-BINDING PROTEIN 2B"/>
    <property type="match status" value="1"/>
</dbReference>
<evidence type="ECO:0000313" key="7">
    <source>
        <dbReference type="Proteomes" id="UP000005990"/>
    </source>
</evidence>
<comment type="caution">
    <text evidence="6">The sequence shown here is derived from an EMBL/GenBank/DDBJ whole genome shotgun (WGS) entry which is preliminary data.</text>
</comment>
<dbReference type="STRING" id="908337.HMPREF9257_1355"/>
<keyword evidence="3" id="KW-0472">Membrane</keyword>
<evidence type="ECO:0000256" key="2">
    <source>
        <dbReference type="ARBA" id="ARBA00007171"/>
    </source>
</evidence>
<dbReference type="GO" id="GO:0071555">
    <property type="term" value="P:cell wall organization"/>
    <property type="evidence" value="ECO:0007669"/>
    <property type="project" value="TreeGrafter"/>
</dbReference>
<dbReference type="Gene3D" id="3.90.1310.10">
    <property type="entry name" value="Penicillin-binding protein 2a (Domain 2)"/>
    <property type="match status" value="1"/>
</dbReference>
<dbReference type="Gene3D" id="3.30.70.2110">
    <property type="match status" value="1"/>
</dbReference>
<evidence type="ECO:0000313" key="6">
    <source>
        <dbReference type="EMBL" id="EFR31254.1"/>
    </source>
</evidence>
<name>E4KP68_9LACT</name>
<dbReference type="EMBL" id="AENN01000015">
    <property type="protein sequence ID" value="EFR31254.1"/>
    <property type="molecule type" value="Genomic_DNA"/>
</dbReference>
<dbReference type="SUPFAM" id="SSF56601">
    <property type="entry name" value="beta-lactamase/transpeptidase-like"/>
    <property type="match status" value="1"/>
</dbReference>
<comment type="subcellular location">
    <subcellularLocation>
        <location evidence="1">Cell membrane</location>
        <topology evidence="1">Single-pass membrane protein</topology>
    </subcellularLocation>
</comment>
<dbReference type="GO" id="GO:0005886">
    <property type="term" value="C:plasma membrane"/>
    <property type="evidence" value="ECO:0007669"/>
    <property type="project" value="UniProtKB-SubCell"/>
</dbReference>
<evidence type="ECO:0000259" key="4">
    <source>
        <dbReference type="Pfam" id="PF00905"/>
    </source>
</evidence>
<dbReference type="OrthoDB" id="9804124at2"/>
<accession>E4KP68</accession>
<dbReference type="InterPro" id="IPR012338">
    <property type="entry name" value="Beta-lactam/transpept-like"/>
</dbReference>
<evidence type="ECO:0000256" key="1">
    <source>
        <dbReference type="ARBA" id="ARBA00004162"/>
    </source>
</evidence>
<dbReference type="eggNOG" id="COG0768">
    <property type="taxonomic scope" value="Bacteria"/>
</dbReference>
<dbReference type="Pfam" id="PF03717">
    <property type="entry name" value="PBP_dimer"/>
    <property type="match status" value="1"/>
</dbReference>
<dbReference type="RefSeq" id="WP_006418457.1">
    <property type="nucleotide sequence ID" value="NZ_AENN01000015.1"/>
</dbReference>
<proteinExistence type="inferred from homology"/>
<evidence type="ECO:0000256" key="3">
    <source>
        <dbReference type="ARBA" id="ARBA00023136"/>
    </source>
</evidence>
<organism evidence="6 7">
    <name type="scientific">Eremococcus coleocola ACS-139-V-Col8</name>
    <dbReference type="NCBI Taxonomy" id="908337"/>
    <lineage>
        <taxon>Bacteria</taxon>
        <taxon>Bacillati</taxon>
        <taxon>Bacillota</taxon>
        <taxon>Bacilli</taxon>
        <taxon>Lactobacillales</taxon>
        <taxon>Aerococcaceae</taxon>
        <taxon>Eremococcus</taxon>
    </lineage>
</organism>
<protein>
    <submittedName>
        <fullName evidence="6">Penicillin-binding protein, transpeptidase domain protein</fullName>
    </submittedName>
</protein>
<dbReference type="Gene3D" id="3.40.710.10">
    <property type="entry name" value="DD-peptidase/beta-lactamase superfamily"/>
    <property type="match status" value="1"/>
</dbReference>
<dbReference type="GO" id="GO:0008658">
    <property type="term" value="F:penicillin binding"/>
    <property type="evidence" value="ECO:0007669"/>
    <property type="project" value="InterPro"/>
</dbReference>